<dbReference type="AlphaFoldDB" id="A0A066XSG7"/>
<feature type="region of interest" description="Disordered" evidence="1">
    <location>
        <begin position="1"/>
        <end position="72"/>
    </location>
</feature>
<name>A0A066XSG7_COLSU</name>
<organism evidence="2 3">
    <name type="scientific">Colletotrichum sublineola</name>
    <name type="common">Sorghum anthracnose fungus</name>
    <dbReference type="NCBI Taxonomy" id="1173701"/>
    <lineage>
        <taxon>Eukaryota</taxon>
        <taxon>Fungi</taxon>
        <taxon>Dikarya</taxon>
        <taxon>Ascomycota</taxon>
        <taxon>Pezizomycotina</taxon>
        <taxon>Sordariomycetes</taxon>
        <taxon>Hypocreomycetidae</taxon>
        <taxon>Glomerellales</taxon>
        <taxon>Glomerellaceae</taxon>
        <taxon>Colletotrichum</taxon>
        <taxon>Colletotrichum graminicola species complex</taxon>
    </lineage>
</organism>
<dbReference type="EMBL" id="JMSE01000593">
    <property type="protein sequence ID" value="KDN68940.1"/>
    <property type="molecule type" value="Genomic_DNA"/>
</dbReference>
<keyword evidence="3" id="KW-1185">Reference proteome</keyword>
<evidence type="ECO:0000313" key="2">
    <source>
        <dbReference type="EMBL" id="KDN68940.1"/>
    </source>
</evidence>
<dbReference type="Proteomes" id="UP000027238">
    <property type="component" value="Unassembled WGS sequence"/>
</dbReference>
<evidence type="ECO:0000256" key="1">
    <source>
        <dbReference type="SAM" id="MobiDB-lite"/>
    </source>
</evidence>
<protein>
    <submittedName>
        <fullName evidence="2">Uncharacterized protein</fullName>
    </submittedName>
</protein>
<dbReference type="HOGENOM" id="CLU_2722119_0_0_1"/>
<sequence>MPKTLPSLKIQPWKALRTMEEDPNPAINRAGPEDPPSPSSGASVHDPMRLRTGYGNTKNASPQDNNTATNPE</sequence>
<gene>
    <name evidence="2" type="ORF">CSUB01_09358</name>
</gene>
<dbReference type="OrthoDB" id="5413110at2759"/>
<feature type="compositionally biased region" description="Polar residues" evidence="1">
    <location>
        <begin position="54"/>
        <end position="72"/>
    </location>
</feature>
<proteinExistence type="predicted"/>
<comment type="caution">
    <text evidence="2">The sequence shown here is derived from an EMBL/GenBank/DDBJ whole genome shotgun (WGS) entry which is preliminary data.</text>
</comment>
<evidence type="ECO:0000313" key="3">
    <source>
        <dbReference type="Proteomes" id="UP000027238"/>
    </source>
</evidence>
<accession>A0A066XSG7</accession>
<reference evidence="3" key="1">
    <citation type="journal article" date="2014" name="Genome Announc.">
        <title>Draft genome sequence of Colletotrichum sublineola, a destructive pathogen of cultivated sorghum.</title>
        <authorList>
            <person name="Baroncelli R."/>
            <person name="Sanz-Martin J.M."/>
            <person name="Rech G.E."/>
            <person name="Sukno S.A."/>
            <person name="Thon M.R."/>
        </authorList>
    </citation>
    <scope>NUCLEOTIDE SEQUENCE [LARGE SCALE GENOMIC DNA]</scope>
    <source>
        <strain evidence="3">TX430BB</strain>
    </source>
</reference>